<dbReference type="AlphaFoldDB" id="A0A267EYI0"/>
<dbReference type="SMART" id="SM00324">
    <property type="entry name" value="RhoGAP"/>
    <property type="match status" value="1"/>
</dbReference>
<feature type="compositionally biased region" description="Low complexity" evidence="1">
    <location>
        <begin position="642"/>
        <end position="697"/>
    </location>
</feature>
<dbReference type="OrthoDB" id="29546at2759"/>
<comment type="caution">
    <text evidence="3">The sequence shown here is derived from an EMBL/GenBank/DDBJ whole genome shotgun (WGS) entry which is preliminary data.</text>
</comment>
<dbReference type="Pfam" id="PF00620">
    <property type="entry name" value="RhoGAP"/>
    <property type="match status" value="1"/>
</dbReference>
<sequence length="954" mass="108359">MADESRKQYAMNHPIRELFDRLQLNTSPFESTHPPLDTRFMSIFQRRLANRFQEIELQMQLNVKLSYCKCKDDSISRLDILSPLETMAVRRVVQKLDQTSDAAKQTEPEDPITEKFSMDDLFDLIAVGVRTSRLSAKLDEIKKVALAEINNGESSSTIYCQLAEFVCGNSAILLFTLITKKDAFVYIKGGRQSYLSHDMLALRCSTQKLVLTFLMIMEGADSAVWSDDIEYLELVSSNGLHNQTLFSKKNSYQHIIFAFGEFPVTATLLEIVERERAATGIGGSVRQRSQFSDEHSSYMLQRQRSYDTDFSGTQAASDNQDFADSSIGRFNVAKTSSVGRSQSQIRVPQSKIADPLDAFNETFAKDFNRSNIYAKTMEDLVSTMQRGLMTDRNDMPSDKRFMEVKLKTPRELTNMDAINHSSKFVRNAKAFVRVDSVDNSPYPKLETRYARHSCTQKYLSLTSAFTIVRSGRNNICFDTEAEKVLLETVMLRDVYMPRVVIDNQVVDFDRSVSFLEKAYGVVVLRNPGMLPAEWCFVPCYDTMRYGPPGMRIQPQNGIIPPGGVQLIKLKQTVNVQVLRDPSCLTQHLVIHVMTGGDYTVKPRIAYRRSCYGMPLDELVQLAQPVGRFAQADTLQQLLQQQQQQQVHQQSPNKHQGQSVQQQAQPSSQQQQQDKQQQENQQVPQQQQRQAQNPVNNAPMKATDQRQPAIGGIMDDGAGCGNSFRLSPSHALSAKYRFYALPSRTAQTSPMHRFLIPKELKILVETARRSCLKKPDLFRRGGYHRDLQEIRWLLDNVESWNAESRISSVSAYSILEAIVLFFDCLPDSLFPSQLYSTIMDASKSFKNSLEIYNCLPEINANVFVYLITFLKLVHSHSSENDTDLPLFADTFADVLIKPPAALSLSQIPKSDRDSKRKFLGYFLANDVSHLFQIDLLLTRDEYPLLARHLVRTGTN</sequence>
<dbReference type="PANTHER" id="PTHR45808:SF2">
    <property type="entry name" value="RHO GTPASE-ACTIVATING PROTEIN 68F"/>
    <property type="match status" value="1"/>
</dbReference>
<dbReference type="Gene3D" id="1.10.555.10">
    <property type="entry name" value="Rho GTPase activation protein"/>
    <property type="match status" value="1"/>
</dbReference>
<dbReference type="SUPFAM" id="SSF81995">
    <property type="entry name" value="beta-sandwich domain of Sec23/24"/>
    <property type="match status" value="1"/>
</dbReference>
<dbReference type="STRING" id="282301.A0A267EYI0"/>
<accession>A0A267EYI0</accession>
<reference evidence="3 4" key="1">
    <citation type="submission" date="2017-06" db="EMBL/GenBank/DDBJ databases">
        <title>A platform for efficient transgenesis in Macrostomum lignano, a flatworm model organism for stem cell research.</title>
        <authorList>
            <person name="Berezikov E."/>
        </authorList>
    </citation>
    <scope>NUCLEOTIDE SEQUENCE [LARGE SCALE GENOMIC DNA]</scope>
    <source>
        <strain evidence="3">DV1</strain>
        <tissue evidence="3">Whole organism</tissue>
    </source>
</reference>
<dbReference type="SUPFAM" id="SSF48350">
    <property type="entry name" value="GTPase activation domain, GAP"/>
    <property type="match status" value="1"/>
</dbReference>
<gene>
    <name evidence="3" type="ORF">BOX15_Mlig025224g2</name>
</gene>
<dbReference type="InterPro" id="IPR013783">
    <property type="entry name" value="Ig-like_fold"/>
</dbReference>
<evidence type="ECO:0000256" key="1">
    <source>
        <dbReference type="SAM" id="MobiDB-lite"/>
    </source>
</evidence>
<evidence type="ECO:0000259" key="2">
    <source>
        <dbReference type="PROSITE" id="PS50238"/>
    </source>
</evidence>
<protein>
    <recommendedName>
        <fullName evidence="2">Rho-GAP domain-containing protein</fullName>
    </recommendedName>
</protein>
<dbReference type="PANTHER" id="PTHR45808">
    <property type="entry name" value="RHO GTPASE-ACTIVATING PROTEIN 68F"/>
    <property type="match status" value="1"/>
</dbReference>
<feature type="domain" description="Rho-GAP" evidence="2">
    <location>
        <begin position="748"/>
        <end position="930"/>
    </location>
</feature>
<dbReference type="GO" id="GO:0005737">
    <property type="term" value="C:cytoplasm"/>
    <property type="evidence" value="ECO:0007669"/>
    <property type="project" value="TreeGrafter"/>
</dbReference>
<dbReference type="Pfam" id="PF21310">
    <property type="entry name" value="OCRL-like_ASH"/>
    <property type="match status" value="1"/>
</dbReference>
<keyword evidence="4" id="KW-1185">Reference proteome</keyword>
<feature type="region of interest" description="Disordered" evidence="1">
    <location>
        <begin position="642"/>
        <end position="713"/>
    </location>
</feature>
<dbReference type="InterPro" id="IPR048869">
    <property type="entry name" value="OCRL-1_2_ASH"/>
</dbReference>
<organism evidence="3 4">
    <name type="scientific">Macrostomum lignano</name>
    <dbReference type="NCBI Taxonomy" id="282301"/>
    <lineage>
        <taxon>Eukaryota</taxon>
        <taxon>Metazoa</taxon>
        <taxon>Spiralia</taxon>
        <taxon>Lophotrochozoa</taxon>
        <taxon>Platyhelminthes</taxon>
        <taxon>Rhabditophora</taxon>
        <taxon>Macrostomorpha</taxon>
        <taxon>Macrostomida</taxon>
        <taxon>Macrostomidae</taxon>
        <taxon>Macrostomum</taxon>
    </lineage>
</organism>
<dbReference type="Gene3D" id="2.60.40.10">
    <property type="entry name" value="Immunoglobulins"/>
    <property type="match status" value="1"/>
</dbReference>
<dbReference type="EMBL" id="NIVC01001549">
    <property type="protein sequence ID" value="PAA66575.1"/>
    <property type="molecule type" value="Genomic_DNA"/>
</dbReference>
<evidence type="ECO:0000313" key="3">
    <source>
        <dbReference type="EMBL" id="PAA66575.1"/>
    </source>
</evidence>
<proteinExistence type="predicted"/>
<dbReference type="PROSITE" id="PS50238">
    <property type="entry name" value="RHOGAP"/>
    <property type="match status" value="1"/>
</dbReference>
<evidence type="ECO:0000313" key="4">
    <source>
        <dbReference type="Proteomes" id="UP000215902"/>
    </source>
</evidence>
<dbReference type="InterPro" id="IPR000198">
    <property type="entry name" value="RhoGAP_dom"/>
</dbReference>
<dbReference type="InterPro" id="IPR008936">
    <property type="entry name" value="Rho_GTPase_activation_prot"/>
</dbReference>
<name>A0A267EYI0_9PLAT</name>
<dbReference type="Proteomes" id="UP000215902">
    <property type="component" value="Unassembled WGS sequence"/>
</dbReference>
<dbReference type="GO" id="GO:0007264">
    <property type="term" value="P:small GTPase-mediated signal transduction"/>
    <property type="evidence" value="ECO:0007669"/>
    <property type="project" value="TreeGrafter"/>
</dbReference>
<dbReference type="GO" id="GO:0005096">
    <property type="term" value="F:GTPase activator activity"/>
    <property type="evidence" value="ECO:0007669"/>
    <property type="project" value="TreeGrafter"/>
</dbReference>